<dbReference type="GO" id="GO:0003677">
    <property type="term" value="F:DNA binding"/>
    <property type="evidence" value="ECO:0007669"/>
    <property type="project" value="UniProtKB-KW"/>
</dbReference>
<comment type="catalytic activity">
    <reaction evidence="7">
        <text>a 2'-deoxyadenosine in DNA + S-adenosyl-L-methionine = an N(6)-methyl-2'-deoxyadenosine in DNA + S-adenosyl-L-homocysteine + H(+)</text>
        <dbReference type="Rhea" id="RHEA:15197"/>
        <dbReference type="Rhea" id="RHEA-COMP:12418"/>
        <dbReference type="Rhea" id="RHEA-COMP:12419"/>
        <dbReference type="ChEBI" id="CHEBI:15378"/>
        <dbReference type="ChEBI" id="CHEBI:57856"/>
        <dbReference type="ChEBI" id="CHEBI:59789"/>
        <dbReference type="ChEBI" id="CHEBI:90615"/>
        <dbReference type="ChEBI" id="CHEBI:90616"/>
        <dbReference type="EC" id="2.1.1.72"/>
    </reaction>
</comment>
<dbReference type="SUPFAM" id="SSF53335">
    <property type="entry name" value="S-adenosyl-L-methionine-dependent methyltransferases"/>
    <property type="match status" value="1"/>
</dbReference>
<feature type="domain" description="Type II methyltransferase M.TaqI-like" evidence="8">
    <location>
        <begin position="67"/>
        <end position="186"/>
    </location>
</feature>
<dbReference type="PRINTS" id="PR00507">
    <property type="entry name" value="N12N6MTFRASE"/>
</dbReference>
<evidence type="ECO:0000256" key="2">
    <source>
        <dbReference type="ARBA" id="ARBA00022603"/>
    </source>
</evidence>
<dbReference type="PROSITE" id="PS00092">
    <property type="entry name" value="N6_MTASE"/>
    <property type="match status" value="1"/>
</dbReference>
<protein>
    <recommendedName>
        <fullName evidence="1">site-specific DNA-methyltransferase (adenine-specific)</fullName>
        <ecNumber evidence="1">2.1.1.72</ecNumber>
    </recommendedName>
</protein>
<accession>A0A6C0KND1</accession>
<dbReference type="EMBL" id="MN740919">
    <property type="protein sequence ID" value="QHU17874.1"/>
    <property type="molecule type" value="Genomic_DNA"/>
</dbReference>
<dbReference type="InterPro" id="IPR011639">
    <property type="entry name" value="MethylTrfase_TaqI-like_dom"/>
</dbReference>
<dbReference type="GO" id="GO:0032259">
    <property type="term" value="P:methylation"/>
    <property type="evidence" value="ECO:0007669"/>
    <property type="project" value="UniProtKB-KW"/>
</dbReference>
<organism evidence="9">
    <name type="scientific">viral metagenome</name>
    <dbReference type="NCBI Taxonomy" id="1070528"/>
    <lineage>
        <taxon>unclassified sequences</taxon>
        <taxon>metagenomes</taxon>
        <taxon>organismal metagenomes</taxon>
    </lineage>
</organism>
<keyword evidence="2" id="KW-0489">Methyltransferase</keyword>
<evidence type="ECO:0000256" key="4">
    <source>
        <dbReference type="ARBA" id="ARBA00022691"/>
    </source>
</evidence>
<evidence type="ECO:0000256" key="1">
    <source>
        <dbReference type="ARBA" id="ARBA00011900"/>
    </source>
</evidence>
<reference evidence="9" key="1">
    <citation type="journal article" date="2020" name="Nature">
        <title>Giant virus diversity and host interactions through global metagenomics.</title>
        <authorList>
            <person name="Schulz F."/>
            <person name="Roux S."/>
            <person name="Paez-Espino D."/>
            <person name="Jungbluth S."/>
            <person name="Walsh D.A."/>
            <person name="Denef V.J."/>
            <person name="McMahon K.D."/>
            <person name="Konstantinidis K.T."/>
            <person name="Eloe-Fadrosh E.A."/>
            <person name="Kyrpides N.C."/>
            <person name="Woyke T."/>
        </authorList>
    </citation>
    <scope>NUCLEOTIDE SEQUENCE</scope>
    <source>
        <strain evidence="9">GVMAG-S-3300012919-55</strain>
    </source>
</reference>
<dbReference type="GO" id="GO:0009007">
    <property type="term" value="F:site-specific DNA-methyltransferase (adenine-specific) activity"/>
    <property type="evidence" value="ECO:0007669"/>
    <property type="project" value="UniProtKB-EC"/>
</dbReference>
<evidence type="ECO:0000313" key="9">
    <source>
        <dbReference type="EMBL" id="QHU17874.1"/>
    </source>
</evidence>
<dbReference type="InterPro" id="IPR002052">
    <property type="entry name" value="DNA_methylase_N6_adenine_CS"/>
</dbReference>
<dbReference type="Gene3D" id="3.40.50.150">
    <property type="entry name" value="Vaccinia Virus protein VP39"/>
    <property type="match status" value="1"/>
</dbReference>
<keyword evidence="6" id="KW-0238">DNA-binding</keyword>
<dbReference type="GO" id="GO:0009307">
    <property type="term" value="P:DNA restriction-modification system"/>
    <property type="evidence" value="ECO:0007669"/>
    <property type="project" value="UniProtKB-KW"/>
</dbReference>
<evidence type="ECO:0000256" key="5">
    <source>
        <dbReference type="ARBA" id="ARBA00022747"/>
    </source>
</evidence>
<keyword evidence="5" id="KW-0680">Restriction system</keyword>
<sequence>MSHNDDLLTFTKCDVFTPDQIAKQMASFLKKTGNLLEPSVGCGHLLKHVSVDEYDQVDMYELKKDYSNSITVKNNMTLYCEDFLKQQIVTTYDNIIMNPPYIRTQDLSETYRTFLKTQFHLLSGGLVDIYYAFLIKGLHLLKPDGVMVAIIPNSYLYNKSALDLRQYLFEHEYVQEIIDFEEKKVFENTSVYCCITIFTKTKKSQLLYNKRPISYEMIKKKYSLFNFHDTDKKTLKDICSIRNGIATLRDKVFIHSEKKFDEPCWKQITSGRDVMYIIYPYENGKIIDETRFQNNNPNTYLYLCSQKEELSKRDKGKKKYPAWYAYGRSQSIRYSSSNCIYIPCFIDPDDLETNIYVYKNILHKSCLCIEPKDETQIGLIKECILKHKEFITMNSSKRSAGWINLSSRILYDVPVY</sequence>
<evidence type="ECO:0000259" key="8">
    <source>
        <dbReference type="Pfam" id="PF07669"/>
    </source>
</evidence>
<dbReference type="InterPro" id="IPR029063">
    <property type="entry name" value="SAM-dependent_MTases_sf"/>
</dbReference>
<evidence type="ECO:0000256" key="7">
    <source>
        <dbReference type="ARBA" id="ARBA00047942"/>
    </source>
</evidence>
<dbReference type="Pfam" id="PF07669">
    <property type="entry name" value="Eco57I"/>
    <property type="match status" value="1"/>
</dbReference>
<dbReference type="AlphaFoldDB" id="A0A6C0KND1"/>
<dbReference type="PANTHER" id="PTHR33841">
    <property type="entry name" value="DNA METHYLTRANSFERASE YEEA-RELATED"/>
    <property type="match status" value="1"/>
</dbReference>
<dbReference type="InterPro" id="IPR050953">
    <property type="entry name" value="N4_N6_ade-DNA_methylase"/>
</dbReference>
<dbReference type="PANTHER" id="PTHR33841:SF6">
    <property type="entry name" value="TYPE II METHYLTRANSFERASE M.HINDII"/>
    <property type="match status" value="1"/>
</dbReference>
<keyword evidence="4" id="KW-0949">S-adenosyl-L-methionine</keyword>
<evidence type="ECO:0000256" key="6">
    <source>
        <dbReference type="ARBA" id="ARBA00023125"/>
    </source>
</evidence>
<evidence type="ECO:0000256" key="3">
    <source>
        <dbReference type="ARBA" id="ARBA00022679"/>
    </source>
</evidence>
<dbReference type="EC" id="2.1.1.72" evidence="1"/>
<name>A0A6C0KND1_9ZZZZ</name>
<keyword evidence="3" id="KW-0808">Transferase</keyword>
<proteinExistence type="predicted"/>